<dbReference type="EMBL" id="PGCI01000017">
    <property type="protein sequence ID" value="PLW49282.1"/>
    <property type="molecule type" value="Genomic_DNA"/>
</dbReference>
<sequence length="131" mass="14472">MSVSTNTKNDTEINSEQTFGTMPPPPKQTYTTKEDMMASLQEFACQHGFVIVTANSSFSKDSHNWVLKISNPMQNHGPSNSPSAHIMHRCMTKEMGQEISKLTSTGVQPLNIKNSHMKTGKLPINIPILAI</sequence>
<evidence type="ECO:0000313" key="2">
    <source>
        <dbReference type="EMBL" id="PLW49282.1"/>
    </source>
</evidence>
<dbReference type="AlphaFoldDB" id="A0A2N5VH37"/>
<name>A0A2N5VH37_9BASI</name>
<reference evidence="2 3" key="1">
    <citation type="submission" date="2017-11" db="EMBL/GenBank/DDBJ databases">
        <title>De novo assembly and phasing of dikaryotic genomes from two isolates of Puccinia coronata f. sp. avenae, the causal agent of oat crown rust.</title>
        <authorList>
            <person name="Miller M.E."/>
            <person name="Zhang Y."/>
            <person name="Omidvar V."/>
            <person name="Sperschneider J."/>
            <person name="Schwessinger B."/>
            <person name="Raley C."/>
            <person name="Palmer J.M."/>
            <person name="Garnica D."/>
            <person name="Upadhyaya N."/>
            <person name="Rathjen J."/>
            <person name="Taylor J.M."/>
            <person name="Park R.F."/>
            <person name="Dodds P.N."/>
            <person name="Hirsch C.D."/>
            <person name="Kianian S.F."/>
            <person name="Figueroa M."/>
        </authorList>
    </citation>
    <scope>NUCLEOTIDE SEQUENCE [LARGE SCALE GENOMIC DNA]</scope>
    <source>
        <strain evidence="2">12SD80</strain>
    </source>
</reference>
<feature type="region of interest" description="Disordered" evidence="1">
    <location>
        <begin position="1"/>
        <end position="31"/>
    </location>
</feature>
<dbReference type="Proteomes" id="UP000235392">
    <property type="component" value="Unassembled WGS sequence"/>
</dbReference>
<protein>
    <submittedName>
        <fullName evidence="2">Uncharacterized protein</fullName>
    </submittedName>
</protein>
<feature type="compositionally biased region" description="Polar residues" evidence="1">
    <location>
        <begin position="1"/>
        <end position="20"/>
    </location>
</feature>
<proteinExistence type="predicted"/>
<evidence type="ECO:0000256" key="1">
    <source>
        <dbReference type="SAM" id="MobiDB-lite"/>
    </source>
</evidence>
<evidence type="ECO:0000313" key="3">
    <source>
        <dbReference type="Proteomes" id="UP000235392"/>
    </source>
</evidence>
<accession>A0A2N5VH37</accession>
<organism evidence="2 3">
    <name type="scientific">Puccinia coronata f. sp. avenae</name>
    <dbReference type="NCBI Taxonomy" id="200324"/>
    <lineage>
        <taxon>Eukaryota</taxon>
        <taxon>Fungi</taxon>
        <taxon>Dikarya</taxon>
        <taxon>Basidiomycota</taxon>
        <taxon>Pucciniomycotina</taxon>
        <taxon>Pucciniomycetes</taxon>
        <taxon>Pucciniales</taxon>
        <taxon>Pucciniaceae</taxon>
        <taxon>Puccinia</taxon>
    </lineage>
</organism>
<gene>
    <name evidence="2" type="ORF">PCASD_02679</name>
</gene>
<comment type="caution">
    <text evidence="2">The sequence shown here is derived from an EMBL/GenBank/DDBJ whole genome shotgun (WGS) entry which is preliminary data.</text>
</comment>